<protein>
    <recommendedName>
        <fullName evidence="3">Bromo domain-containing protein</fullName>
    </recommendedName>
</protein>
<reference evidence="1 2" key="1">
    <citation type="journal article" date="2018" name="Sci. Rep.">
        <title>Comparative analysis of the Pocillopora damicornis genome highlights role of immune system in coral evolution.</title>
        <authorList>
            <person name="Cunning R."/>
            <person name="Bay R.A."/>
            <person name="Gillette P."/>
            <person name="Baker A.C."/>
            <person name="Traylor-Knowles N."/>
        </authorList>
    </citation>
    <scope>NUCLEOTIDE SEQUENCE [LARGE SCALE GENOMIC DNA]</scope>
    <source>
        <strain evidence="1">RSMAS</strain>
        <tissue evidence="1">Whole animal</tissue>
    </source>
</reference>
<name>A0A3M6TFH8_POCDA</name>
<comment type="caution">
    <text evidence="1">The sequence shown here is derived from an EMBL/GenBank/DDBJ whole genome shotgun (WGS) entry which is preliminary data.</text>
</comment>
<evidence type="ECO:0000313" key="2">
    <source>
        <dbReference type="Proteomes" id="UP000275408"/>
    </source>
</evidence>
<dbReference type="AlphaFoldDB" id="A0A3M6TFH8"/>
<accession>A0A3M6TFH8</accession>
<dbReference type="OrthoDB" id="5982662at2759"/>
<evidence type="ECO:0008006" key="3">
    <source>
        <dbReference type="Google" id="ProtNLM"/>
    </source>
</evidence>
<evidence type="ECO:0000313" key="1">
    <source>
        <dbReference type="EMBL" id="RMX40157.1"/>
    </source>
</evidence>
<proteinExistence type="predicted"/>
<keyword evidence="2" id="KW-1185">Reference proteome</keyword>
<dbReference type="Proteomes" id="UP000275408">
    <property type="component" value="Unassembled WGS sequence"/>
</dbReference>
<dbReference type="EMBL" id="RCHS01003687">
    <property type="protein sequence ID" value="RMX40157.1"/>
    <property type="molecule type" value="Genomic_DNA"/>
</dbReference>
<sequence length="686" mass="80169">MASGGATTDLYECQVTACQLPDVPKCQLLTKEHEMPKNMKRYVRPINLNDITGFDTHQLPNTDESKEDDQIEELFRLKAKPTEHQPDNGIVFIRPRREINFKRKPRDYVEINGALQARYEEDTKAFAEDIKKLFRNNAKFNNDFPQANIEAYMILLFEIARLGRNAELYDCQVTACQKFFSEQLPDVSKCRPLTEDEIPETMKNYARPLYLYDITGVDARQVIELLVKIINNGDKFTKNKTFYFMLHKNDESKEDEQIVELFKLRANPTKDQPGNGVVFIRPRGRKVFKRKAKNYEQINSALRAYYKKDTKSFAEHIQELFLDNTVDKNDFPQITIEAYMILLFEIARRLVASKEPSELKVQYDMLPIGIAIVRIVKLLKYGEEEICAFRDVFSPGRKFHCFSGSPQVRKESIVNINKSPFVNAEGEKEKLIEKATKELQDTFRRSLKRQCRGGSRKNCLARPRRLATVDKTSEEKKEYEVLPIGSVIARLVKLLEHGDNKTCKSKDVLIAKEKFRCYTRRLQERRKAIDKINKTTLDISKKRKEELGTGINHPLKELEEMFRSDTNVPDKKKKKNLNLRTRKHLPMNCEIDAESNLSEDYSDYDWTPSMRDIKFGILRCEDELLINHILIIAKQYLYSCRQNKSLPSIKVLNLKIKTIHQLETMIAKSNNKLKAHNMKWDKYKNY</sequence>
<organism evidence="1 2">
    <name type="scientific">Pocillopora damicornis</name>
    <name type="common">Cauliflower coral</name>
    <name type="synonym">Millepora damicornis</name>
    <dbReference type="NCBI Taxonomy" id="46731"/>
    <lineage>
        <taxon>Eukaryota</taxon>
        <taxon>Metazoa</taxon>
        <taxon>Cnidaria</taxon>
        <taxon>Anthozoa</taxon>
        <taxon>Hexacorallia</taxon>
        <taxon>Scleractinia</taxon>
        <taxon>Astrocoeniina</taxon>
        <taxon>Pocilloporidae</taxon>
        <taxon>Pocillopora</taxon>
    </lineage>
</organism>
<gene>
    <name evidence="1" type="ORF">pdam_00002313</name>
</gene>